<dbReference type="EnsemblMetazoa" id="ASIC008480-RA">
    <property type="protein sequence ID" value="ASIC008480-PA"/>
    <property type="gene ID" value="ASIC008480"/>
</dbReference>
<name>A0A084VSI2_ANOSI</name>
<accession>A0A084VSI2</accession>
<dbReference type="VEuPathDB" id="VectorBase:ASIC008480"/>
<dbReference type="Proteomes" id="UP000030765">
    <property type="component" value="Unassembled WGS sequence"/>
</dbReference>
<feature type="region of interest" description="Disordered" evidence="1">
    <location>
        <begin position="177"/>
        <end position="202"/>
    </location>
</feature>
<evidence type="ECO:0000313" key="3">
    <source>
        <dbReference type="EnsemblMetazoa" id="ASIC008480-PA"/>
    </source>
</evidence>
<reference evidence="3" key="2">
    <citation type="submission" date="2020-05" db="UniProtKB">
        <authorList>
            <consortium name="EnsemblMetazoa"/>
        </authorList>
    </citation>
    <scope>IDENTIFICATION</scope>
</reference>
<gene>
    <name evidence="2" type="ORF">ZHAS_00008480</name>
</gene>
<dbReference type="EMBL" id="ATLV01016036">
    <property type="status" value="NOT_ANNOTATED_CDS"/>
    <property type="molecule type" value="Genomic_DNA"/>
</dbReference>
<evidence type="ECO:0000313" key="2">
    <source>
        <dbReference type="EMBL" id="KFB40926.1"/>
    </source>
</evidence>
<keyword evidence="4" id="KW-1185">Reference proteome</keyword>
<organism evidence="2">
    <name type="scientific">Anopheles sinensis</name>
    <name type="common">Mosquito</name>
    <dbReference type="NCBI Taxonomy" id="74873"/>
    <lineage>
        <taxon>Eukaryota</taxon>
        <taxon>Metazoa</taxon>
        <taxon>Ecdysozoa</taxon>
        <taxon>Arthropoda</taxon>
        <taxon>Hexapoda</taxon>
        <taxon>Insecta</taxon>
        <taxon>Pterygota</taxon>
        <taxon>Neoptera</taxon>
        <taxon>Endopterygota</taxon>
        <taxon>Diptera</taxon>
        <taxon>Nematocera</taxon>
        <taxon>Culicoidea</taxon>
        <taxon>Culicidae</taxon>
        <taxon>Anophelinae</taxon>
        <taxon>Anopheles</taxon>
    </lineage>
</organism>
<evidence type="ECO:0000256" key="1">
    <source>
        <dbReference type="SAM" id="MobiDB-lite"/>
    </source>
</evidence>
<proteinExistence type="predicted"/>
<dbReference type="AlphaFoldDB" id="A0A084VSI2"/>
<sequence>MIQNMGNRNGTTNSIELDSLPLAPSPLHLASACRRVENGKPGAAYGNVLRGNGGVTKRRKKGTSSADARFQLRATLCLVCMECPTNRRGDNLSGPVAGLVCRLPSPHLHRHSTNTNTTTIDDQADNDDDVDVRLLLVASARTRPCVGANKRMKQTKPTIKAPIATGIHGLRGYSRASGAGGASVEGNAPVAGADFHEPATLV</sequence>
<reference evidence="2 4" key="1">
    <citation type="journal article" date="2014" name="BMC Genomics">
        <title>Genome sequence of Anopheles sinensis provides insight into genetics basis of mosquito competence for malaria parasites.</title>
        <authorList>
            <person name="Zhou D."/>
            <person name="Zhang D."/>
            <person name="Ding G."/>
            <person name="Shi L."/>
            <person name="Hou Q."/>
            <person name="Ye Y."/>
            <person name="Xu Y."/>
            <person name="Zhou H."/>
            <person name="Xiong C."/>
            <person name="Li S."/>
            <person name="Yu J."/>
            <person name="Hong S."/>
            <person name="Yu X."/>
            <person name="Zou P."/>
            <person name="Chen C."/>
            <person name="Chang X."/>
            <person name="Wang W."/>
            <person name="Lv Y."/>
            <person name="Sun Y."/>
            <person name="Ma L."/>
            <person name="Shen B."/>
            <person name="Zhu C."/>
        </authorList>
    </citation>
    <scope>NUCLEOTIDE SEQUENCE [LARGE SCALE GENOMIC DNA]</scope>
</reference>
<evidence type="ECO:0000313" key="4">
    <source>
        <dbReference type="Proteomes" id="UP000030765"/>
    </source>
</evidence>
<dbReference type="EMBL" id="KE525054">
    <property type="protein sequence ID" value="KFB40926.1"/>
    <property type="molecule type" value="Genomic_DNA"/>
</dbReference>
<protein>
    <submittedName>
        <fullName evidence="2 3">Chromatin remodeling complex / DNA-dep ATPase</fullName>
    </submittedName>
</protein>